<dbReference type="EMBL" id="LAZR01056935">
    <property type="protein sequence ID" value="KKK73112.1"/>
    <property type="molecule type" value="Genomic_DNA"/>
</dbReference>
<sequence>MTGQTIVNLGVFAKGEIPETLQITIQDVDGVAIDLSGMTADFVIEAVRQTVAGLGTGAATIPTPTSGLTQYVWVAADFGTIGTFRGQMWVGDAVAIRLGSSIYQYEVEEITTAPSV</sequence>
<organism evidence="1">
    <name type="scientific">marine sediment metagenome</name>
    <dbReference type="NCBI Taxonomy" id="412755"/>
    <lineage>
        <taxon>unclassified sequences</taxon>
        <taxon>metagenomes</taxon>
        <taxon>ecological metagenomes</taxon>
    </lineage>
</organism>
<gene>
    <name evidence="1" type="ORF">LCGC14_2897100</name>
</gene>
<proteinExistence type="predicted"/>
<name>A0A0F8XVI2_9ZZZZ</name>
<comment type="caution">
    <text evidence="1">The sequence shown here is derived from an EMBL/GenBank/DDBJ whole genome shotgun (WGS) entry which is preliminary data.</text>
</comment>
<protein>
    <recommendedName>
        <fullName evidence="2">BppU N-terminal domain-containing protein</fullName>
    </recommendedName>
</protein>
<accession>A0A0F8XVI2</accession>
<evidence type="ECO:0008006" key="2">
    <source>
        <dbReference type="Google" id="ProtNLM"/>
    </source>
</evidence>
<dbReference type="AlphaFoldDB" id="A0A0F8XVI2"/>
<evidence type="ECO:0000313" key="1">
    <source>
        <dbReference type="EMBL" id="KKK73112.1"/>
    </source>
</evidence>
<reference evidence="1" key="1">
    <citation type="journal article" date="2015" name="Nature">
        <title>Complex archaea that bridge the gap between prokaryotes and eukaryotes.</title>
        <authorList>
            <person name="Spang A."/>
            <person name="Saw J.H."/>
            <person name="Jorgensen S.L."/>
            <person name="Zaremba-Niedzwiedzka K."/>
            <person name="Martijn J."/>
            <person name="Lind A.E."/>
            <person name="van Eijk R."/>
            <person name="Schleper C."/>
            <person name="Guy L."/>
            <person name="Ettema T.J."/>
        </authorList>
    </citation>
    <scope>NUCLEOTIDE SEQUENCE</scope>
</reference>